<dbReference type="FunFam" id="1.10.1520.10:FF:000002">
    <property type="entry name" value="Drosha ribonuclease III"/>
    <property type="match status" value="1"/>
</dbReference>
<evidence type="ECO:0000256" key="7">
    <source>
        <dbReference type="SAM" id="Coils"/>
    </source>
</evidence>
<reference evidence="12" key="1">
    <citation type="submission" date="2020-12" db="UniProtKB">
        <authorList>
            <consortium name="WormBaseParasite"/>
        </authorList>
    </citation>
    <scope>IDENTIFICATION</scope>
    <source>
        <strain evidence="12">MHco3</strain>
    </source>
</reference>
<feature type="compositionally biased region" description="Basic residues" evidence="8">
    <location>
        <begin position="1342"/>
        <end position="1362"/>
    </location>
</feature>
<feature type="compositionally biased region" description="Low complexity" evidence="8">
    <location>
        <begin position="1274"/>
        <end position="1286"/>
    </location>
</feature>
<dbReference type="Proteomes" id="UP000025227">
    <property type="component" value="Unplaced"/>
</dbReference>
<feature type="region of interest" description="Disordered" evidence="8">
    <location>
        <begin position="1"/>
        <end position="71"/>
    </location>
</feature>
<dbReference type="Gene3D" id="3.30.160.20">
    <property type="match status" value="1"/>
</dbReference>
<dbReference type="InterPro" id="IPR058938">
    <property type="entry name" value="Helical_CED_Drosha"/>
</dbReference>
<accession>A0A7I4YXJ6</accession>
<dbReference type="InterPro" id="IPR000999">
    <property type="entry name" value="RNase_III_dom"/>
</dbReference>
<dbReference type="PROSITE" id="PS50137">
    <property type="entry name" value="DS_RBD"/>
    <property type="match status" value="1"/>
</dbReference>
<dbReference type="Gene3D" id="1.10.1520.10">
    <property type="entry name" value="Ribonuclease III domain"/>
    <property type="match status" value="2"/>
</dbReference>
<dbReference type="Pfam" id="PF26050">
    <property type="entry name" value="Helical_CED_Drosha"/>
    <property type="match status" value="1"/>
</dbReference>
<keyword evidence="2" id="KW-0540">Nuclease</keyword>
<dbReference type="GO" id="GO:0006364">
    <property type="term" value="P:rRNA processing"/>
    <property type="evidence" value="ECO:0007669"/>
    <property type="project" value="InterPro"/>
</dbReference>
<dbReference type="InterPro" id="IPR036389">
    <property type="entry name" value="RNase_III_sf"/>
</dbReference>
<dbReference type="CDD" id="cd00593">
    <property type="entry name" value="RIBOc"/>
    <property type="match status" value="2"/>
</dbReference>
<feature type="domain" description="RNase III" evidence="10">
    <location>
        <begin position="831"/>
        <end position="958"/>
    </location>
</feature>
<feature type="compositionally biased region" description="Acidic residues" evidence="8">
    <location>
        <begin position="201"/>
        <end position="221"/>
    </location>
</feature>
<evidence type="ECO:0000256" key="1">
    <source>
        <dbReference type="ARBA" id="ARBA00010183"/>
    </source>
</evidence>
<feature type="region of interest" description="Disordered" evidence="8">
    <location>
        <begin position="1086"/>
        <end position="1139"/>
    </location>
</feature>
<keyword evidence="7" id="KW-0175">Coiled coil</keyword>
<dbReference type="PROSITE" id="PS50142">
    <property type="entry name" value="RNASE_3_2"/>
    <property type="match status" value="2"/>
</dbReference>
<protein>
    <submittedName>
        <fullName evidence="12">RNase III domain-containing protein</fullName>
    </submittedName>
</protein>
<dbReference type="WBParaSite" id="HCON_00158210-00001">
    <property type="protein sequence ID" value="HCON_00158210-00001"/>
    <property type="gene ID" value="HCON_00158210"/>
</dbReference>
<dbReference type="PROSITE" id="PS00517">
    <property type="entry name" value="RNASE_3_1"/>
    <property type="match status" value="2"/>
</dbReference>
<evidence type="ECO:0000259" key="9">
    <source>
        <dbReference type="PROSITE" id="PS50137"/>
    </source>
</evidence>
<sequence>MHGKLKKCPQRELDDDSSESESDDDSISTVSDLQFSDLDNIVISDDTSEMEEGEVIDSDEDERDDDRGDNLSLDQEVFKRLMEEEYVRIDPATARIPEQTQHVVPVPCSDYRKSRSRPGEVRSASDYASVLETFRSLLKSIQQMKKERAKLEPVEKILVHSCWRCAQSCGGSPSESSISSTSDESDTESDDSSDTEHLSDISDDSSSDGDDGGDYDDSEMSDVERMNTRQRSSYLLRKEFDRKYRSGAALCEDICFNEPEVGAYGLMCRCSPSAKKSGLRHNVFPGESRIPNCTPNENNASKLHHYVLVVRRPTAPLGEGTRTRISHNGDSYVFQGFSVFFHRELPAVIPLMPVSRYINEYEFHFEKAPMINCFTVEELDMFHQYLFVDLLELYDESLYPFGVTDGCPIYHVMPRFICEKDGVQHLLPMSVVVRYLCDSFVPIVSEKEAETFASCTETEITKMLAAKRFHLTTNPRKRPSTIRIDNIKRPTAEFPCYAIEHKASPPIAYANLKNPELAEAQRRLNKLRHAQSSTSTGQKEHLDEMNNLLKRINEIKQQRAASLNTTKVIPCTGFLATGLYADVTAHVLLMILAVKHARLHWSLSEFEKIIDYKFANRNLIELAFTHPSYKNDFGVNVDHVKTTLTNCLFRRYAPFTENNEKKKGFRNLMHIMSQSGSNTAGLSKVAHNERLEYLGDAVVELIVSSRLFFILPHQEEGGLATYRSALVQNRNLAALGKKLHLGDWMMYAHGIDLCDEEDFRKSLANTFEAVLAAIYLDGGIEECDRIFADAMFGDDPAVKDQWLNVPEHPLKVEQPDGDRMIIDDTDELLELTDLEDILGFRFQNIRLLAKALTRRNVPYNTLTCGNNQRLEWLGDAVLQLVISNYLYHHFPNHHEGHLSLLRTCLVCNETQSQICEDLGLHCFIIHPPGGGSRLPDLSLKDKADLVEALLGAIFVDRGWDYCRAFIYICFLPRLKHFIESKKWNDSKSQLQQCCLALRELDAGDSSAPEMPEYRTIGIEGSTNARHYRVAVYFRNMRLAVGEACTVHLAQMNAAKKALEEYKEMFSSISRNNVKNAASAFIKKLQEAQQRPSTYKSNEEPRPRPLPLIGAGSVPISPPPSLRRNPAPEPLVSTPKVTPQKLGSAAPLVNQMLKSVAASYRQFSAASSSLQNAVIHQTPTPLFSSQATVLVNSLPTMSPLGSVSMGLPNSYTSRGSLSLPPSLFQITPQYVNPTQRAPLNQSLLQFGSLVQTPSSGKGPQPLFPKLTRTEPERSPSPSTSTNRRQPSGKQQPSERPLKRRREAPVSSRQRERSQSRLSKKKPSSSRRDDSRTDERPPQLKDSRQRHRNRDGPSRSRKRRSLKK</sequence>
<comment type="similarity">
    <text evidence="1">Belongs to the ribonuclease III family.</text>
</comment>
<dbReference type="GO" id="GO:0003725">
    <property type="term" value="F:double-stranded RNA binding"/>
    <property type="evidence" value="ECO:0007669"/>
    <property type="project" value="TreeGrafter"/>
</dbReference>
<dbReference type="SUPFAM" id="SSF54768">
    <property type="entry name" value="dsRNA-binding domain-like"/>
    <property type="match status" value="1"/>
</dbReference>
<feature type="domain" description="DRBM" evidence="9">
    <location>
        <begin position="985"/>
        <end position="1063"/>
    </location>
</feature>
<evidence type="ECO:0000259" key="10">
    <source>
        <dbReference type="PROSITE" id="PS50142"/>
    </source>
</evidence>
<feature type="domain" description="RNase III" evidence="10">
    <location>
        <begin position="603"/>
        <end position="779"/>
    </location>
</feature>
<name>A0A7I4YXJ6_HAECO</name>
<keyword evidence="4" id="KW-0378">Hydrolase</keyword>
<dbReference type="GO" id="GO:0005634">
    <property type="term" value="C:nucleus"/>
    <property type="evidence" value="ECO:0007669"/>
    <property type="project" value="TreeGrafter"/>
</dbReference>
<evidence type="ECO:0000256" key="8">
    <source>
        <dbReference type="SAM" id="MobiDB-lite"/>
    </source>
</evidence>
<dbReference type="SMART" id="SM00358">
    <property type="entry name" value="DSRM"/>
    <property type="match status" value="1"/>
</dbReference>
<dbReference type="GO" id="GO:0031054">
    <property type="term" value="P:pre-miRNA processing"/>
    <property type="evidence" value="ECO:0007669"/>
    <property type="project" value="InterPro"/>
</dbReference>
<dbReference type="HAMAP" id="MF_00104">
    <property type="entry name" value="RNase_III"/>
    <property type="match status" value="1"/>
</dbReference>
<keyword evidence="5 6" id="KW-0694">RNA-binding</keyword>
<dbReference type="PANTHER" id="PTHR11207">
    <property type="entry name" value="RIBONUCLEASE III"/>
    <property type="match status" value="1"/>
</dbReference>
<keyword evidence="3" id="KW-0255">Endonuclease</keyword>
<dbReference type="Pfam" id="PF14622">
    <property type="entry name" value="Ribonucleas_3_3"/>
    <property type="match status" value="1"/>
</dbReference>
<feature type="region of interest" description="Disordered" evidence="8">
    <location>
        <begin position="1249"/>
        <end position="1362"/>
    </location>
</feature>
<feature type="region of interest" description="Disordered" evidence="8">
    <location>
        <begin position="169"/>
        <end position="228"/>
    </location>
</feature>
<dbReference type="OrthoDB" id="67027at2759"/>
<dbReference type="Pfam" id="PF00035">
    <property type="entry name" value="dsrm"/>
    <property type="match status" value="1"/>
</dbReference>
<dbReference type="InterPro" id="IPR044442">
    <property type="entry name" value="RNAse_III_DSRM__animal"/>
</dbReference>
<evidence type="ECO:0000256" key="6">
    <source>
        <dbReference type="PROSITE-ProRule" id="PRU00266"/>
    </source>
</evidence>
<dbReference type="PANTHER" id="PTHR11207:SF0">
    <property type="entry name" value="RIBONUCLEASE 3"/>
    <property type="match status" value="1"/>
</dbReference>
<dbReference type="OMA" id="GFNNSGF"/>
<keyword evidence="11" id="KW-1185">Reference proteome</keyword>
<dbReference type="SMART" id="SM00535">
    <property type="entry name" value="RIBOc"/>
    <property type="match status" value="2"/>
</dbReference>
<feature type="compositionally biased region" description="Polar residues" evidence="8">
    <location>
        <begin position="1086"/>
        <end position="1095"/>
    </location>
</feature>
<proteinExistence type="inferred from homology"/>
<feature type="compositionally biased region" description="Low complexity" evidence="8">
    <location>
        <begin position="172"/>
        <end position="182"/>
    </location>
</feature>
<dbReference type="InterPro" id="IPR014720">
    <property type="entry name" value="dsRBD_dom"/>
</dbReference>
<dbReference type="InterPro" id="IPR011907">
    <property type="entry name" value="RNase_III"/>
</dbReference>
<evidence type="ECO:0000256" key="5">
    <source>
        <dbReference type="ARBA" id="ARBA00022884"/>
    </source>
</evidence>
<evidence type="ECO:0000256" key="2">
    <source>
        <dbReference type="ARBA" id="ARBA00022722"/>
    </source>
</evidence>
<feature type="compositionally biased region" description="Acidic residues" evidence="8">
    <location>
        <begin position="183"/>
        <end position="193"/>
    </location>
</feature>
<organism evidence="11 12">
    <name type="scientific">Haemonchus contortus</name>
    <name type="common">Barber pole worm</name>
    <dbReference type="NCBI Taxonomy" id="6289"/>
    <lineage>
        <taxon>Eukaryota</taxon>
        <taxon>Metazoa</taxon>
        <taxon>Ecdysozoa</taxon>
        <taxon>Nematoda</taxon>
        <taxon>Chromadorea</taxon>
        <taxon>Rhabditida</taxon>
        <taxon>Rhabditina</taxon>
        <taxon>Rhabditomorpha</taxon>
        <taxon>Strongyloidea</taxon>
        <taxon>Trichostrongylidae</taxon>
        <taxon>Haemonchus</taxon>
    </lineage>
</organism>
<evidence type="ECO:0000313" key="11">
    <source>
        <dbReference type="Proteomes" id="UP000025227"/>
    </source>
</evidence>
<dbReference type="SUPFAM" id="SSF69065">
    <property type="entry name" value="RNase III domain-like"/>
    <property type="match status" value="2"/>
</dbReference>
<dbReference type="CDD" id="cd19877">
    <property type="entry name" value="DSRM_RNAse_III_meta_like"/>
    <property type="match status" value="1"/>
</dbReference>
<dbReference type="GO" id="GO:0004525">
    <property type="term" value="F:ribonuclease III activity"/>
    <property type="evidence" value="ECO:0007669"/>
    <property type="project" value="InterPro"/>
</dbReference>
<feature type="compositionally biased region" description="Basic and acidic residues" evidence="8">
    <location>
        <begin position="1324"/>
        <end position="1341"/>
    </location>
</feature>
<dbReference type="Pfam" id="PF00636">
    <property type="entry name" value="Ribonuclease_3"/>
    <property type="match status" value="1"/>
</dbReference>
<feature type="compositionally biased region" description="Acidic residues" evidence="8">
    <location>
        <begin position="46"/>
        <end position="64"/>
    </location>
</feature>
<evidence type="ECO:0000313" key="12">
    <source>
        <dbReference type="WBParaSite" id="HCON_00158210-00001"/>
    </source>
</evidence>
<feature type="coiled-coil region" evidence="7">
    <location>
        <begin position="538"/>
        <end position="565"/>
    </location>
</feature>
<evidence type="ECO:0000256" key="3">
    <source>
        <dbReference type="ARBA" id="ARBA00022759"/>
    </source>
</evidence>
<feature type="compositionally biased region" description="Acidic residues" evidence="8">
    <location>
        <begin position="13"/>
        <end position="26"/>
    </location>
</feature>
<evidence type="ECO:0000256" key="4">
    <source>
        <dbReference type="ARBA" id="ARBA00022801"/>
    </source>
</evidence>